<evidence type="ECO:0000256" key="1">
    <source>
        <dbReference type="ARBA" id="ARBA00008520"/>
    </source>
</evidence>
<evidence type="ECO:0000313" key="6">
    <source>
        <dbReference type="Proteomes" id="UP000292564"/>
    </source>
</evidence>
<dbReference type="InterPro" id="IPR006059">
    <property type="entry name" value="SBP"/>
</dbReference>
<feature type="chain" id="PRO_5038969422" evidence="4">
    <location>
        <begin position="31"/>
        <end position="452"/>
    </location>
</feature>
<dbReference type="EMBL" id="SHKY01000001">
    <property type="protein sequence ID" value="RZU54460.1"/>
    <property type="molecule type" value="Genomic_DNA"/>
</dbReference>
<dbReference type="GO" id="GO:1901982">
    <property type="term" value="F:maltose binding"/>
    <property type="evidence" value="ECO:0007669"/>
    <property type="project" value="TreeGrafter"/>
</dbReference>
<name>A0A4Q7ZTB2_9ACTN</name>
<dbReference type="PROSITE" id="PS51257">
    <property type="entry name" value="PROKAR_LIPOPROTEIN"/>
    <property type="match status" value="1"/>
</dbReference>
<dbReference type="PANTHER" id="PTHR30061">
    <property type="entry name" value="MALTOSE-BINDING PERIPLASMIC PROTEIN"/>
    <property type="match status" value="1"/>
</dbReference>
<keyword evidence="6" id="KW-1185">Reference proteome</keyword>
<dbReference type="GO" id="GO:0015768">
    <property type="term" value="P:maltose transport"/>
    <property type="evidence" value="ECO:0007669"/>
    <property type="project" value="TreeGrafter"/>
</dbReference>
<dbReference type="GO" id="GO:0042956">
    <property type="term" value="P:maltodextrin transmembrane transport"/>
    <property type="evidence" value="ECO:0007669"/>
    <property type="project" value="TreeGrafter"/>
</dbReference>
<dbReference type="GO" id="GO:0055052">
    <property type="term" value="C:ATP-binding cassette (ABC) transporter complex, substrate-binding subunit-containing"/>
    <property type="evidence" value="ECO:0007669"/>
    <property type="project" value="TreeGrafter"/>
</dbReference>
<dbReference type="Pfam" id="PF01547">
    <property type="entry name" value="SBP_bac_1"/>
    <property type="match status" value="1"/>
</dbReference>
<sequence>MTRTVTRCLRPIALLVVPLMLATAACGKRAENTAAPTGYAASAPPVTIKFWFMPNGLDAHKAMQAEADQFHRLHPNITVQLTMLDWAAALNRISAAAAGGDAPDVTQLGTTWVGGLSQTGALAPYSDAELNSFGGRASFLPASWTATKLVGSDAVTAVPWFVDIRALFYRTDVLRRLGLDPAKAFETWDAMERTLAAIKREGKITPLGQPGKNDWNVVHNVAPFIWGAGGDLLSADGRTPMLSTPESAAGIDFYQRLMGTYNKRDLLAKNSDAAVAAFADGQTAVLFHGPDSVATFRADTNRPGLRAGWATAPMPAGPKGRYTFLGGSDLAVFKGSAHRGAALEWVRFLTGAQSQERYVVGELGIWPARTEVMRSTRLDADPAYRGFVDGQRDGRQYPAVAAWVDIEAALTKDFSTLWETITHTGAPLPEQRLRALLRTADDDVRNAIQQAS</sequence>
<keyword evidence="3 4" id="KW-0732">Signal</keyword>
<gene>
    <name evidence="5" type="ORF">EV385_6411</name>
</gene>
<comment type="similarity">
    <text evidence="1">Belongs to the bacterial solute-binding protein 1 family.</text>
</comment>
<organism evidence="5 6">
    <name type="scientific">Krasilnikovia cinnamomea</name>
    <dbReference type="NCBI Taxonomy" id="349313"/>
    <lineage>
        <taxon>Bacteria</taxon>
        <taxon>Bacillati</taxon>
        <taxon>Actinomycetota</taxon>
        <taxon>Actinomycetes</taxon>
        <taxon>Micromonosporales</taxon>
        <taxon>Micromonosporaceae</taxon>
        <taxon>Krasilnikovia</taxon>
    </lineage>
</organism>
<keyword evidence="2" id="KW-0813">Transport</keyword>
<accession>A0A4Q7ZTB2</accession>
<dbReference type="AlphaFoldDB" id="A0A4Q7ZTB2"/>
<proteinExistence type="inferred from homology"/>
<dbReference type="Proteomes" id="UP000292564">
    <property type="component" value="Unassembled WGS sequence"/>
</dbReference>
<feature type="signal peptide" evidence="4">
    <location>
        <begin position="1"/>
        <end position="30"/>
    </location>
</feature>
<protein>
    <submittedName>
        <fullName evidence="5">Multiple sugar transport system substrate-binding protein</fullName>
    </submittedName>
</protein>
<dbReference type="Gene3D" id="3.40.190.10">
    <property type="entry name" value="Periplasmic binding protein-like II"/>
    <property type="match status" value="2"/>
</dbReference>
<evidence type="ECO:0000256" key="4">
    <source>
        <dbReference type="SAM" id="SignalP"/>
    </source>
</evidence>
<comment type="caution">
    <text evidence="5">The sequence shown here is derived from an EMBL/GenBank/DDBJ whole genome shotgun (WGS) entry which is preliminary data.</text>
</comment>
<keyword evidence="5" id="KW-0762">Sugar transport</keyword>
<evidence type="ECO:0000256" key="2">
    <source>
        <dbReference type="ARBA" id="ARBA00022448"/>
    </source>
</evidence>
<dbReference type="SUPFAM" id="SSF53850">
    <property type="entry name" value="Periplasmic binding protein-like II"/>
    <property type="match status" value="1"/>
</dbReference>
<reference evidence="5 6" key="1">
    <citation type="submission" date="2019-02" db="EMBL/GenBank/DDBJ databases">
        <title>Sequencing the genomes of 1000 actinobacteria strains.</title>
        <authorList>
            <person name="Klenk H.-P."/>
        </authorList>
    </citation>
    <scope>NUCLEOTIDE SEQUENCE [LARGE SCALE GENOMIC DNA]</scope>
    <source>
        <strain evidence="5 6">DSM 45162</strain>
    </source>
</reference>
<evidence type="ECO:0000313" key="5">
    <source>
        <dbReference type="EMBL" id="RZU54460.1"/>
    </source>
</evidence>
<dbReference type="PANTHER" id="PTHR30061:SF50">
    <property type="entry name" value="MALTOSE_MALTODEXTRIN-BINDING PERIPLASMIC PROTEIN"/>
    <property type="match status" value="1"/>
</dbReference>
<evidence type="ECO:0000256" key="3">
    <source>
        <dbReference type="ARBA" id="ARBA00022729"/>
    </source>
</evidence>